<dbReference type="Gene3D" id="3.20.20.210">
    <property type="match status" value="1"/>
</dbReference>
<dbReference type="PROSITE" id="PS00907">
    <property type="entry name" value="UROD_2"/>
    <property type="match status" value="1"/>
</dbReference>
<keyword evidence="9 12" id="KW-0210">Decarboxylase</keyword>
<evidence type="ECO:0000256" key="3">
    <source>
        <dbReference type="ARBA" id="ARBA00004804"/>
    </source>
</evidence>
<dbReference type="InterPro" id="IPR000257">
    <property type="entry name" value="Uroporphyrinogen_deCOase"/>
</dbReference>
<dbReference type="EMBL" id="CP010552">
    <property type="protein sequence ID" value="ALE52390.1"/>
    <property type="molecule type" value="Genomic_DNA"/>
</dbReference>
<evidence type="ECO:0000256" key="9">
    <source>
        <dbReference type="ARBA" id="ARBA00022793"/>
    </source>
</evidence>
<evidence type="ECO:0000256" key="5">
    <source>
        <dbReference type="ARBA" id="ARBA00011738"/>
    </source>
</evidence>
<feature type="binding site" evidence="12">
    <location>
        <begin position="23"/>
        <end position="27"/>
    </location>
    <ligand>
        <name>substrate</name>
    </ligand>
</feature>
<keyword evidence="8 12" id="KW-0963">Cytoplasm</keyword>
<evidence type="ECO:0000256" key="14">
    <source>
        <dbReference type="RuleBase" id="RU004169"/>
    </source>
</evidence>
<dbReference type="Proteomes" id="UP000058020">
    <property type="component" value="Chromosome"/>
</dbReference>
<comment type="function">
    <text evidence="1 12">Catalyzes the decarboxylation of four acetate groups of uroporphyrinogen-III to yield coproporphyrinogen-III.</text>
</comment>
<feature type="binding site" evidence="12">
    <location>
        <position position="149"/>
    </location>
    <ligand>
        <name>substrate</name>
    </ligand>
</feature>
<feature type="domain" description="Uroporphyrinogen decarboxylase (URO-D)" evidence="16">
    <location>
        <begin position="137"/>
        <end position="153"/>
    </location>
</feature>
<evidence type="ECO:0000256" key="12">
    <source>
        <dbReference type="HAMAP-Rule" id="MF_00218"/>
    </source>
</evidence>
<accession>A0A0M5LEP2</accession>
<evidence type="ECO:0000256" key="4">
    <source>
        <dbReference type="ARBA" id="ARBA00009935"/>
    </source>
</evidence>
<evidence type="ECO:0000256" key="7">
    <source>
        <dbReference type="ARBA" id="ARBA00014308"/>
    </source>
</evidence>
<dbReference type="OrthoDB" id="9806656at2"/>
<dbReference type="RefSeq" id="WP_053951334.1">
    <property type="nucleotide sequence ID" value="NZ_CP010552.1"/>
</dbReference>
<dbReference type="STRING" id="1705394.SP60_03645"/>
<reference evidence="17 18" key="1">
    <citation type="journal article" date="2015" name="Genome Announc.">
        <title>Genome Sequence of 'Candidatus Thioglobus autotrophica' Strain EF1, a Chemoautotroph from the SUP05 Clade of Marine Gammaproteobacteria.</title>
        <authorList>
            <person name="Shah V."/>
            <person name="Morris R.M."/>
        </authorList>
    </citation>
    <scope>NUCLEOTIDE SEQUENCE [LARGE SCALE GENOMIC DNA]</scope>
    <source>
        <strain evidence="17 18">EF1</strain>
    </source>
</reference>
<dbReference type="FunFam" id="3.20.20.210:FF:000001">
    <property type="entry name" value="Uroporphyrinogen decarboxylase"/>
    <property type="match status" value="1"/>
</dbReference>
<evidence type="ECO:0000256" key="6">
    <source>
        <dbReference type="ARBA" id="ARBA00012288"/>
    </source>
</evidence>
<dbReference type="InterPro" id="IPR038071">
    <property type="entry name" value="UROD/MetE-like_sf"/>
</dbReference>
<evidence type="ECO:0000259" key="15">
    <source>
        <dbReference type="PROSITE" id="PS00906"/>
    </source>
</evidence>
<gene>
    <name evidence="12 17" type="primary">hemE</name>
    <name evidence="17" type="ORF">SP60_03645</name>
</gene>
<feature type="binding site" evidence="12">
    <location>
        <position position="204"/>
    </location>
    <ligand>
        <name>substrate</name>
    </ligand>
</feature>
<feature type="site" description="Transition state stabilizer" evidence="12">
    <location>
        <position position="73"/>
    </location>
</feature>
<comment type="subunit">
    <text evidence="5 12">Homodimer.</text>
</comment>
<dbReference type="PROSITE" id="PS00906">
    <property type="entry name" value="UROD_1"/>
    <property type="match status" value="1"/>
</dbReference>
<evidence type="ECO:0000256" key="1">
    <source>
        <dbReference type="ARBA" id="ARBA00002448"/>
    </source>
</evidence>
<dbReference type="CDD" id="cd00717">
    <property type="entry name" value="URO-D"/>
    <property type="match status" value="1"/>
</dbReference>
<comment type="subcellular location">
    <subcellularLocation>
        <location evidence="2 12">Cytoplasm</location>
    </subcellularLocation>
</comment>
<evidence type="ECO:0000256" key="13">
    <source>
        <dbReference type="RuleBase" id="RU000554"/>
    </source>
</evidence>
<dbReference type="HAMAP" id="MF_00218">
    <property type="entry name" value="URO_D"/>
    <property type="match status" value="1"/>
</dbReference>
<comment type="caution">
    <text evidence="12">Lacks conserved residue(s) required for the propagation of feature annotation.</text>
</comment>
<evidence type="ECO:0000313" key="17">
    <source>
        <dbReference type="EMBL" id="ALE52390.1"/>
    </source>
</evidence>
<keyword evidence="10 12" id="KW-0456">Lyase</keyword>
<feature type="binding site" evidence="12">
    <location>
        <position position="73"/>
    </location>
    <ligand>
        <name>substrate</name>
    </ligand>
</feature>
<comment type="similarity">
    <text evidence="4 12 14">Belongs to the uroporphyrinogen decarboxylase family.</text>
</comment>
<sequence length="344" mass="37790">MSFDYINALLKKPTTRTPIWVMRQAGRYLPEYRATRKQAGDFMSLCKNPELACEVTMQPIDRFDLDAAILFSDILTIPDAMGLGLYFSEGEGPKFERPIQTLADIEAIPAEVNNDLTYVFDGVSTIKSALGTRAPLIGFSGSPWTLATYMIEGGSSKTFAKIKAMLFNEPQMLHLLLDKLANSVIAYLDQQVQSGADSLMVFDTWGGVLSKQNYLDFSLDYMQKIVSGVKAKHPNTPITLFSKNGGKHLGEISATGCDGVGIDWTVELGDVERQIGDKVAIQGNLDPAVMYATPEIIRAEVKKVLDQFKGDTGHIFNLGHGITPDVDPENMKVLVDAVHEFSAK</sequence>
<comment type="pathway">
    <text evidence="3 12 13">Porphyrin-containing compound metabolism; protoporphyrin-IX biosynthesis; coproporphyrinogen-III from 5-aminolevulinate: step 4/4.</text>
</comment>
<evidence type="ECO:0000313" key="18">
    <source>
        <dbReference type="Proteomes" id="UP000058020"/>
    </source>
</evidence>
<name>A0A0M5LEP2_9GAMM</name>
<dbReference type="InterPro" id="IPR006361">
    <property type="entry name" value="Uroporphyrinogen_deCO2ase_HemE"/>
</dbReference>
<dbReference type="Pfam" id="PF01208">
    <property type="entry name" value="URO-D"/>
    <property type="match status" value="1"/>
</dbReference>
<dbReference type="KEGG" id="tho:SP60_03645"/>
<dbReference type="PATRIC" id="fig|1705394.5.peg.732"/>
<evidence type="ECO:0000256" key="10">
    <source>
        <dbReference type="ARBA" id="ARBA00023239"/>
    </source>
</evidence>
<feature type="domain" description="Uroporphyrinogen decarboxylase (URO-D)" evidence="15">
    <location>
        <begin position="18"/>
        <end position="27"/>
    </location>
</feature>
<keyword evidence="11 12" id="KW-0627">Porphyrin biosynthesis</keyword>
<dbReference type="SUPFAM" id="SSF51726">
    <property type="entry name" value="UROD/MetE-like"/>
    <property type="match status" value="1"/>
</dbReference>
<dbReference type="GO" id="GO:0004853">
    <property type="term" value="F:uroporphyrinogen decarboxylase activity"/>
    <property type="evidence" value="ECO:0007669"/>
    <property type="project" value="UniProtKB-UniRule"/>
</dbReference>
<dbReference type="AlphaFoldDB" id="A0A0M5LEP2"/>
<dbReference type="EC" id="4.1.1.37" evidence="6 12"/>
<dbReference type="UniPathway" id="UPA00251">
    <property type="reaction ID" value="UER00321"/>
</dbReference>
<feature type="binding site" evidence="12">
    <location>
        <position position="320"/>
    </location>
    <ligand>
        <name>substrate</name>
    </ligand>
</feature>
<comment type="catalytic activity">
    <reaction evidence="12 13">
        <text>uroporphyrinogen III + 4 H(+) = coproporphyrinogen III + 4 CO2</text>
        <dbReference type="Rhea" id="RHEA:19865"/>
        <dbReference type="ChEBI" id="CHEBI:15378"/>
        <dbReference type="ChEBI" id="CHEBI:16526"/>
        <dbReference type="ChEBI" id="CHEBI:57308"/>
        <dbReference type="ChEBI" id="CHEBI:57309"/>
        <dbReference type="EC" id="4.1.1.37"/>
    </reaction>
</comment>
<evidence type="ECO:0000256" key="8">
    <source>
        <dbReference type="ARBA" id="ARBA00022490"/>
    </source>
</evidence>
<dbReference type="PANTHER" id="PTHR21091:SF169">
    <property type="entry name" value="UROPORPHYRINOGEN DECARBOXYLASE"/>
    <property type="match status" value="1"/>
</dbReference>
<dbReference type="GO" id="GO:0005829">
    <property type="term" value="C:cytosol"/>
    <property type="evidence" value="ECO:0007669"/>
    <property type="project" value="TreeGrafter"/>
</dbReference>
<evidence type="ECO:0000259" key="16">
    <source>
        <dbReference type="PROSITE" id="PS00907"/>
    </source>
</evidence>
<evidence type="ECO:0000256" key="11">
    <source>
        <dbReference type="ARBA" id="ARBA00023244"/>
    </source>
</evidence>
<organism evidence="17 18">
    <name type="scientific">Candidatus Thioglobus autotrophicus</name>
    <dbReference type="NCBI Taxonomy" id="1705394"/>
    <lineage>
        <taxon>Bacteria</taxon>
        <taxon>Pseudomonadati</taxon>
        <taxon>Pseudomonadota</taxon>
        <taxon>Gammaproteobacteria</taxon>
        <taxon>Candidatus Pseudothioglobaceae</taxon>
        <taxon>Candidatus Thioglobus</taxon>
    </lineage>
</organism>
<proteinExistence type="inferred from homology"/>
<dbReference type="GO" id="GO:0019353">
    <property type="term" value="P:protoporphyrinogen IX biosynthetic process from glutamate"/>
    <property type="evidence" value="ECO:0007669"/>
    <property type="project" value="TreeGrafter"/>
</dbReference>
<evidence type="ECO:0000256" key="2">
    <source>
        <dbReference type="ARBA" id="ARBA00004496"/>
    </source>
</evidence>
<keyword evidence="18" id="KW-1185">Reference proteome</keyword>
<protein>
    <recommendedName>
        <fullName evidence="7 12">Uroporphyrinogen decarboxylase</fullName>
        <shortName evidence="12">UPD</shortName>
        <shortName evidence="12">URO-D</shortName>
        <ecNumber evidence="6 12">4.1.1.37</ecNumber>
    </recommendedName>
</protein>
<dbReference type="PANTHER" id="PTHR21091">
    <property type="entry name" value="METHYLTETRAHYDROFOLATE:HOMOCYSTEINE METHYLTRANSFERASE RELATED"/>
    <property type="match status" value="1"/>
</dbReference>
<dbReference type="NCBIfam" id="TIGR01464">
    <property type="entry name" value="hemE"/>
    <property type="match status" value="1"/>
</dbReference>